<protein>
    <submittedName>
        <fullName evidence="10">Alpha-hydroxy-acid oxidizing protein</fullName>
    </submittedName>
</protein>
<name>A0A3A4A867_9ACTN</name>
<evidence type="ECO:0000256" key="1">
    <source>
        <dbReference type="ARBA" id="ARBA00001917"/>
    </source>
</evidence>
<organism evidence="10 11">
    <name type="scientific">Bailinhaonella thermotolerans</name>
    <dbReference type="NCBI Taxonomy" id="1070861"/>
    <lineage>
        <taxon>Bacteria</taxon>
        <taxon>Bacillati</taxon>
        <taxon>Actinomycetota</taxon>
        <taxon>Actinomycetes</taxon>
        <taxon>Streptosporangiales</taxon>
        <taxon>Streptosporangiaceae</taxon>
        <taxon>Bailinhaonella</taxon>
    </lineage>
</organism>
<gene>
    <name evidence="10" type="ORF">D5H75_37995</name>
</gene>
<dbReference type="PANTHER" id="PTHR10578:SF107">
    <property type="entry name" value="2-HYDROXYACID OXIDASE 1"/>
    <property type="match status" value="1"/>
</dbReference>
<keyword evidence="3 7" id="KW-0288">FMN</keyword>
<evidence type="ECO:0000256" key="3">
    <source>
        <dbReference type="ARBA" id="ARBA00022643"/>
    </source>
</evidence>
<proteinExistence type="inferred from homology"/>
<evidence type="ECO:0000256" key="6">
    <source>
        <dbReference type="PIRSR" id="PIRSR000138-1"/>
    </source>
</evidence>
<feature type="binding site" evidence="7">
    <location>
        <position position="127"/>
    </location>
    <ligand>
        <name>FMN</name>
        <dbReference type="ChEBI" id="CHEBI:58210"/>
    </ligand>
</feature>
<evidence type="ECO:0000256" key="8">
    <source>
        <dbReference type="SAM" id="MobiDB-lite"/>
    </source>
</evidence>
<sequence>MRALVCVEDVEREARARLDPGVRDFIGGGAGDELTLAANRAALDAVRLAPRVLTGLAGWSTAATLLGQPAAMPLAVAPMAYQKLVHPGGERAMARAARQHGVPYTVSTLSSTPLEEIATVGGDLWFQLYWLRDRGLVLELVRRAEDAGYRALMLTVDVPVMGRRRRDARNGFALPGGVTAANLGGGGTAAHRRRPGASAVADHTRQAFDPALGWPDLDWLREHTTLPLILKGVCDPRDAQRAASRGIEAIVVSNHGGRQLDGAPASAELLPPIADAVNGRCQILLDSGIRTGTDILRAAALGADGVLIGRPLLWGLALQGTQGAAHTLSLLQTELAEALALTGCPTPSAARTLHIHPHPGAPPSPPRTA</sequence>
<evidence type="ECO:0000256" key="2">
    <source>
        <dbReference type="ARBA" id="ARBA00022630"/>
    </source>
</evidence>
<feature type="active site" description="Proton acceptor" evidence="6">
    <location>
        <position position="255"/>
    </location>
</feature>
<feature type="binding site" evidence="7">
    <location>
        <position position="129"/>
    </location>
    <ligand>
        <name>glyoxylate</name>
        <dbReference type="ChEBI" id="CHEBI:36655"/>
    </ligand>
</feature>
<feature type="binding site" evidence="7">
    <location>
        <position position="253"/>
    </location>
    <ligand>
        <name>FMN</name>
        <dbReference type="ChEBI" id="CHEBI:58210"/>
    </ligand>
</feature>
<feature type="binding site" evidence="7">
    <location>
        <position position="155"/>
    </location>
    <ligand>
        <name>FMN</name>
        <dbReference type="ChEBI" id="CHEBI:58210"/>
    </ligand>
</feature>
<dbReference type="OrthoDB" id="9770452at2"/>
<dbReference type="SUPFAM" id="SSF51395">
    <property type="entry name" value="FMN-linked oxidoreductases"/>
    <property type="match status" value="1"/>
</dbReference>
<dbReference type="Proteomes" id="UP000265768">
    <property type="component" value="Unassembled WGS sequence"/>
</dbReference>
<feature type="binding site" evidence="7">
    <location>
        <begin position="309"/>
        <end position="310"/>
    </location>
    <ligand>
        <name>FMN</name>
        <dbReference type="ChEBI" id="CHEBI:58210"/>
    </ligand>
</feature>
<comment type="similarity">
    <text evidence="5">Belongs to the FMN-dependent alpha-hydroxy acid dehydrogenase family.</text>
</comment>
<feature type="domain" description="FMN hydroxy acid dehydrogenase" evidence="9">
    <location>
        <begin position="1"/>
        <end position="360"/>
    </location>
</feature>
<dbReference type="RefSeq" id="WP_119931470.1">
    <property type="nucleotide sequence ID" value="NZ_QZEY01000026.1"/>
</dbReference>
<dbReference type="PROSITE" id="PS51349">
    <property type="entry name" value="FMN_HYDROXY_ACID_DH_2"/>
    <property type="match status" value="1"/>
</dbReference>
<dbReference type="InterPro" id="IPR000262">
    <property type="entry name" value="FMN-dep_DH"/>
</dbReference>
<dbReference type="InterPro" id="IPR008259">
    <property type="entry name" value="FMN_hydac_DH_AS"/>
</dbReference>
<dbReference type="InterPro" id="IPR012133">
    <property type="entry name" value="Alpha-hydoxy_acid_DH_FMN"/>
</dbReference>
<feature type="binding site" evidence="7">
    <location>
        <position position="107"/>
    </location>
    <ligand>
        <name>FMN</name>
        <dbReference type="ChEBI" id="CHEBI:58210"/>
    </ligand>
</feature>
<evidence type="ECO:0000256" key="7">
    <source>
        <dbReference type="PIRSR" id="PIRSR000138-2"/>
    </source>
</evidence>
<feature type="binding site" evidence="7">
    <location>
        <position position="164"/>
    </location>
    <ligand>
        <name>glyoxylate</name>
        <dbReference type="ChEBI" id="CHEBI:36655"/>
    </ligand>
</feature>
<feature type="binding site" evidence="7">
    <location>
        <begin position="286"/>
        <end position="290"/>
    </location>
    <ligand>
        <name>FMN</name>
        <dbReference type="ChEBI" id="CHEBI:58210"/>
    </ligand>
</feature>
<dbReference type="CDD" id="cd02809">
    <property type="entry name" value="alpha_hydroxyacid_oxid_FMN"/>
    <property type="match status" value="1"/>
</dbReference>
<feature type="compositionally biased region" description="Pro residues" evidence="8">
    <location>
        <begin position="359"/>
        <end position="369"/>
    </location>
</feature>
<keyword evidence="11" id="KW-1185">Reference proteome</keyword>
<dbReference type="InterPro" id="IPR037396">
    <property type="entry name" value="FMN_HAD"/>
</dbReference>
<dbReference type="FunFam" id="3.20.20.70:FF:000029">
    <property type="entry name" value="L-lactate dehydrogenase"/>
    <property type="match status" value="1"/>
</dbReference>
<feature type="binding site" evidence="7">
    <location>
        <begin position="78"/>
        <end position="80"/>
    </location>
    <ligand>
        <name>FMN</name>
        <dbReference type="ChEBI" id="CHEBI:58210"/>
    </ligand>
</feature>
<reference evidence="10 11" key="1">
    <citation type="submission" date="2018-09" db="EMBL/GenBank/DDBJ databases">
        <title>YIM 75507 draft genome.</title>
        <authorList>
            <person name="Tang S."/>
            <person name="Feng Y."/>
        </authorList>
    </citation>
    <scope>NUCLEOTIDE SEQUENCE [LARGE SCALE GENOMIC DNA]</scope>
    <source>
        <strain evidence="10 11">YIM 75507</strain>
    </source>
</reference>
<feature type="binding site" evidence="7">
    <location>
        <position position="255"/>
    </location>
    <ligand>
        <name>glyoxylate</name>
        <dbReference type="ChEBI" id="CHEBI:36655"/>
    </ligand>
</feature>
<feature type="region of interest" description="Disordered" evidence="8">
    <location>
        <begin position="350"/>
        <end position="369"/>
    </location>
</feature>
<evidence type="ECO:0000313" key="11">
    <source>
        <dbReference type="Proteomes" id="UP000265768"/>
    </source>
</evidence>
<dbReference type="Gene3D" id="3.20.20.70">
    <property type="entry name" value="Aldolase class I"/>
    <property type="match status" value="1"/>
</dbReference>
<feature type="binding site" evidence="7">
    <location>
        <position position="231"/>
    </location>
    <ligand>
        <name>FMN</name>
        <dbReference type="ChEBI" id="CHEBI:58210"/>
    </ligand>
</feature>
<evidence type="ECO:0000256" key="4">
    <source>
        <dbReference type="ARBA" id="ARBA00023002"/>
    </source>
</evidence>
<dbReference type="GO" id="GO:0010181">
    <property type="term" value="F:FMN binding"/>
    <property type="evidence" value="ECO:0007669"/>
    <property type="project" value="InterPro"/>
</dbReference>
<dbReference type="EMBL" id="QZEY01000026">
    <property type="protein sequence ID" value="RJL21260.1"/>
    <property type="molecule type" value="Genomic_DNA"/>
</dbReference>
<dbReference type="PANTHER" id="PTHR10578">
    <property type="entry name" value="S -2-HYDROXY-ACID OXIDASE-RELATED"/>
    <property type="match status" value="1"/>
</dbReference>
<comment type="caution">
    <text evidence="10">The sequence shown here is derived from an EMBL/GenBank/DDBJ whole genome shotgun (WGS) entry which is preliminary data.</text>
</comment>
<dbReference type="InterPro" id="IPR013785">
    <property type="entry name" value="Aldolase_TIM"/>
</dbReference>
<dbReference type="PROSITE" id="PS00557">
    <property type="entry name" value="FMN_HYDROXY_ACID_DH_1"/>
    <property type="match status" value="1"/>
</dbReference>
<evidence type="ECO:0000313" key="10">
    <source>
        <dbReference type="EMBL" id="RJL21260.1"/>
    </source>
</evidence>
<keyword evidence="4" id="KW-0560">Oxidoreductase</keyword>
<accession>A0A3A4A867</accession>
<evidence type="ECO:0000256" key="5">
    <source>
        <dbReference type="ARBA" id="ARBA00024042"/>
    </source>
</evidence>
<evidence type="ECO:0000259" key="9">
    <source>
        <dbReference type="PROSITE" id="PS51349"/>
    </source>
</evidence>
<dbReference type="PIRSF" id="PIRSF000138">
    <property type="entry name" value="Al-hdrx_acd_dh"/>
    <property type="match status" value="1"/>
</dbReference>
<comment type="cofactor">
    <cofactor evidence="1">
        <name>FMN</name>
        <dbReference type="ChEBI" id="CHEBI:58210"/>
    </cofactor>
</comment>
<dbReference type="Pfam" id="PF01070">
    <property type="entry name" value="FMN_dh"/>
    <property type="match status" value="1"/>
</dbReference>
<dbReference type="GO" id="GO:0016614">
    <property type="term" value="F:oxidoreductase activity, acting on CH-OH group of donors"/>
    <property type="evidence" value="ECO:0007669"/>
    <property type="project" value="UniProtKB-ARBA"/>
</dbReference>
<keyword evidence="2 7" id="KW-0285">Flavoprotein</keyword>
<feature type="binding site" evidence="7">
    <location>
        <position position="258"/>
    </location>
    <ligand>
        <name>FMN</name>
        <dbReference type="ChEBI" id="CHEBI:58210"/>
    </ligand>
</feature>
<dbReference type="AlphaFoldDB" id="A0A3A4A867"/>